<evidence type="ECO:0000256" key="1">
    <source>
        <dbReference type="PROSITE-ProRule" id="PRU00339"/>
    </source>
</evidence>
<dbReference type="InterPro" id="IPR011990">
    <property type="entry name" value="TPR-like_helical_dom_sf"/>
</dbReference>
<feature type="repeat" description="TPR" evidence="1">
    <location>
        <begin position="381"/>
        <end position="414"/>
    </location>
</feature>
<dbReference type="PROSITE" id="PS50293">
    <property type="entry name" value="TPR_REGION"/>
    <property type="match status" value="3"/>
</dbReference>
<feature type="repeat" description="TPR" evidence="1">
    <location>
        <begin position="341"/>
        <end position="374"/>
    </location>
</feature>
<dbReference type="PANTHER" id="PTHR10098">
    <property type="entry name" value="RAPSYN-RELATED"/>
    <property type="match status" value="1"/>
</dbReference>
<dbReference type="PANTHER" id="PTHR10098:SF108">
    <property type="entry name" value="TETRATRICOPEPTIDE REPEAT PROTEIN 28"/>
    <property type="match status" value="1"/>
</dbReference>
<dbReference type="SUPFAM" id="SSF81901">
    <property type="entry name" value="HCP-like"/>
    <property type="match status" value="1"/>
</dbReference>
<dbReference type="Gene3D" id="1.25.40.10">
    <property type="entry name" value="Tetratricopeptide repeat domain"/>
    <property type="match status" value="5"/>
</dbReference>
<feature type="repeat" description="TPR" evidence="1">
    <location>
        <begin position="466"/>
        <end position="499"/>
    </location>
</feature>
<evidence type="ECO:0000259" key="2">
    <source>
        <dbReference type="Pfam" id="PF12770"/>
    </source>
</evidence>
<dbReference type="Proteomes" id="UP001159405">
    <property type="component" value="Unassembled WGS sequence"/>
</dbReference>
<feature type="domain" description="CHAT" evidence="2">
    <location>
        <begin position="968"/>
        <end position="1244"/>
    </location>
</feature>
<dbReference type="Pfam" id="PF13424">
    <property type="entry name" value="TPR_12"/>
    <property type="match status" value="7"/>
</dbReference>
<evidence type="ECO:0000313" key="3">
    <source>
        <dbReference type="EMBL" id="CAH3043019.1"/>
    </source>
</evidence>
<feature type="repeat" description="TPR" evidence="1">
    <location>
        <begin position="181"/>
        <end position="214"/>
    </location>
</feature>
<feature type="repeat" description="TPR" evidence="1">
    <location>
        <begin position="221"/>
        <end position="254"/>
    </location>
</feature>
<accession>A0ABN8N4Q7</accession>
<feature type="repeat" description="TPR" evidence="1">
    <location>
        <begin position="506"/>
        <end position="539"/>
    </location>
</feature>
<name>A0ABN8N4Q7_9CNID</name>
<keyword evidence="1" id="KW-0802">TPR repeat</keyword>
<comment type="caution">
    <text evidence="3">The sequence shown here is derived from an EMBL/GenBank/DDBJ whole genome shotgun (WGS) entry which is preliminary data.</text>
</comment>
<feature type="repeat" description="TPR" evidence="1">
    <location>
        <begin position="261"/>
        <end position="294"/>
    </location>
</feature>
<dbReference type="PROSITE" id="PS50005">
    <property type="entry name" value="TPR"/>
    <property type="match status" value="12"/>
</dbReference>
<protein>
    <recommendedName>
        <fullName evidence="2">CHAT domain-containing protein</fullName>
    </recommendedName>
</protein>
<dbReference type="SMART" id="SM00028">
    <property type="entry name" value="TPR"/>
    <property type="match status" value="14"/>
</dbReference>
<feature type="repeat" description="TPR" evidence="1">
    <location>
        <begin position="669"/>
        <end position="702"/>
    </location>
</feature>
<feature type="repeat" description="TPR" evidence="1">
    <location>
        <begin position="589"/>
        <end position="622"/>
    </location>
</feature>
<gene>
    <name evidence="3" type="ORF">PLOB_00000837</name>
</gene>
<feature type="repeat" description="TPR" evidence="1">
    <location>
        <begin position="301"/>
        <end position="334"/>
    </location>
</feature>
<dbReference type="InterPro" id="IPR024983">
    <property type="entry name" value="CHAT_dom"/>
</dbReference>
<organism evidence="3 4">
    <name type="scientific">Porites lobata</name>
    <dbReference type="NCBI Taxonomy" id="104759"/>
    <lineage>
        <taxon>Eukaryota</taxon>
        <taxon>Metazoa</taxon>
        <taxon>Cnidaria</taxon>
        <taxon>Anthozoa</taxon>
        <taxon>Hexacorallia</taxon>
        <taxon>Scleractinia</taxon>
        <taxon>Fungiina</taxon>
        <taxon>Poritidae</taxon>
        <taxon>Porites</taxon>
    </lineage>
</organism>
<proteinExistence type="predicted"/>
<evidence type="ECO:0000313" key="4">
    <source>
        <dbReference type="Proteomes" id="UP001159405"/>
    </source>
</evidence>
<dbReference type="EMBL" id="CALNXK010000010">
    <property type="protein sequence ID" value="CAH3043019.1"/>
    <property type="molecule type" value="Genomic_DNA"/>
</dbReference>
<keyword evidence="4" id="KW-1185">Reference proteome</keyword>
<dbReference type="InterPro" id="IPR019734">
    <property type="entry name" value="TPR_rpt"/>
</dbReference>
<dbReference type="Pfam" id="PF12770">
    <property type="entry name" value="CHAT"/>
    <property type="match status" value="1"/>
</dbReference>
<feature type="non-terminal residue" evidence="3">
    <location>
        <position position="1"/>
    </location>
</feature>
<sequence>AKSLLLLTFLTGFLIFLFKINSISVELFANYSGLVFLPVYVLEKTQMGTVQETIHHGIIAADFLWTTKRVVQAIELWNECLTLLNNKILENEHELTTIVRIALNKRLFYGNAAITKLSPAIESGKKLLVLLRNLRRKEKEGNTALMLSKLYFQKSEYQEAQAVLKIALCVYKEIEHKDGEASCCGNLGNVFQSVGEYAKAEEYLHKALTIKTEIGDRNGEATCYVNLGNVFRSVGEYAKAKEYLHKALTIKTEIGDRNGEAKCYGNLAAGFLSVGQYAKAEEYLHKALTIKTEIGDRNGEATCYINLGNVFRSVGEYAKAEEYLHKALTINTEIGDRNGEATCYGNLGNVFQSVGEYAKAEEYLHKALTIKTEIGDRNGEATCYGNLGNVFHSVGEYAKAEEYLHKALTIKTEIGDRNGEASCYVNLGNVTLGAVFESVGEYAKAEEYLHKALAISAKIGDKNGVASCHINLGNVFQSVGEYAKAEEYLHKALTIKTEIGDRNGEASCYVNLGNVFQSVGEYAKAEEYLHKALTIKTEIGDRNGEASCYVNLGNVFESVGEYAKAEEYLHKALTINTEIGDRNGEASCYTCYVNLGNVFESVGEYAKAEEYLHKALTINTEIGDRNGEATCYVNLGNVFQSVGEYAKAEEYLHKALTIKTEIGDRNGEASCYVNLGNVFESVGEYAKAEEYLHKALTINTEIGDRNGEASCYGHLGALFVHVGEYGKAEENLHTALTTNTEIGDKDGEASRYLKLGNTSQALSDLWSSIQIYEKMLTSLGSKDRHNISFFDKNASPYRLFCSLSCSCGKPYEALHAAELGRARALAELMSNRYSIEKEISINPQSFVGIAEVIKKNGNSTCLYISYDYDDNIFLWVLKQNKPVAFRRTKLCESYVSKHGKISVYDLFGNESLLRKFHVLPQEQCEDRSLFSSFANQLTNESNLENSLSTLRPLLDEGEVYTDPEPPTLFQVYNMLIAPVSDLLEGSEIIVVPDRCFFQVPFAALHDESSRYLSDSFRIRIVPSLTTLKLILDSPADSHSETGALIVGEPRVTDVYFKGVLRYLCPLPGAKGEAEMIARLLPESHLLIGEQATKQAVLQRIPSVSLVHFAAHGDAERGEIALTPADSTVEFPHEADYLLSMTDISQVRLSAKLVVLSCCHTARGQIKTEGVVGIARAFLGSGARSVLVALWALQDRATEEFMGRFYENLVQGKSASESLHRAMKWMRNNGFSEVRQWAPFMLIGDDVSFHFGEEK</sequence>
<feature type="repeat" description="TPR" evidence="1">
    <location>
        <begin position="629"/>
        <end position="662"/>
    </location>
</feature>
<feature type="repeat" description="TPR" evidence="1">
    <location>
        <begin position="546"/>
        <end position="579"/>
    </location>
</feature>
<dbReference type="SUPFAM" id="SSF48452">
    <property type="entry name" value="TPR-like"/>
    <property type="match status" value="2"/>
</dbReference>
<reference evidence="3 4" key="1">
    <citation type="submission" date="2022-05" db="EMBL/GenBank/DDBJ databases">
        <authorList>
            <consortium name="Genoscope - CEA"/>
            <person name="William W."/>
        </authorList>
    </citation>
    <scope>NUCLEOTIDE SEQUENCE [LARGE SCALE GENOMIC DNA]</scope>
</reference>